<evidence type="ECO:0000313" key="3">
    <source>
        <dbReference type="EMBL" id="KAK5648554.1"/>
    </source>
</evidence>
<dbReference type="Pfam" id="PF02944">
    <property type="entry name" value="BESS"/>
    <property type="match status" value="1"/>
</dbReference>
<dbReference type="EMBL" id="JAVRBK010000002">
    <property type="protein sequence ID" value="KAK5648554.1"/>
    <property type="molecule type" value="Genomic_DNA"/>
</dbReference>
<reference evidence="3 4" key="1">
    <citation type="journal article" date="2024" name="Insects">
        <title>An Improved Chromosome-Level Genome Assembly of the Firefly Pyrocoelia pectoralis.</title>
        <authorList>
            <person name="Fu X."/>
            <person name="Meyer-Rochow V.B."/>
            <person name="Ballantyne L."/>
            <person name="Zhu X."/>
        </authorList>
    </citation>
    <scope>NUCLEOTIDE SEQUENCE [LARGE SCALE GENOMIC DNA]</scope>
    <source>
        <strain evidence="3">XCY_ONT2</strain>
    </source>
</reference>
<sequence>MANEIQEKDDKKNTELIRLLQSDRKSESNLLFVTNCGNSEWTLEETNCLLNLISDSDTFPQLKLESDIYAKLSKLMTINGYVKSQLSIKSICNVLKQKYKAADLSEVALKFSKPKMVIVNEEESKTVNYKNTKASKRNIWSHKETECVINVLEKYGMPNRTNLRKFCLLTVDHLKESGFSRNEEQAHIKIKHLKALYNQVIRKTLKEEEFPFFSRFKSIIHAQGRVMKLMESEDGCITEEEHPKYDMEVGLSSEFNEDDISTKKARQIWTNKEIRVLLKFIEENNIITGKQLRRMISKAIKHFADYGFCRSPTQILIRWKNTKAVYWSTFRKKLLHPEMECTFFYQLHGILNRDDYTYKTKLDGEDNLTHTGEESITLYSEIIDNEDSATVIPSSPKRSRTGEISCASCGLLDSIDHYCVSLAHSMKRLDARKQAKLKIEIQQLMYKAEFDPDF</sequence>
<gene>
    <name evidence="3" type="ORF">RI129_003446</name>
</gene>
<dbReference type="Pfam" id="PF13837">
    <property type="entry name" value="Myb_DNA-bind_4"/>
    <property type="match status" value="1"/>
</dbReference>
<evidence type="ECO:0000259" key="2">
    <source>
        <dbReference type="PROSITE" id="PS51031"/>
    </source>
</evidence>
<name>A0AAN7VR73_9COLE</name>
<protein>
    <recommendedName>
        <fullName evidence="2">BESS domain-containing protein</fullName>
    </recommendedName>
</protein>
<comment type="caution">
    <text evidence="3">The sequence shown here is derived from an EMBL/GenBank/DDBJ whole genome shotgun (WGS) entry which is preliminary data.</text>
</comment>
<dbReference type="InterPro" id="IPR004210">
    <property type="entry name" value="BESS_motif"/>
</dbReference>
<comment type="subcellular location">
    <subcellularLocation>
        <location evidence="1">Nucleus</location>
    </subcellularLocation>
</comment>
<dbReference type="PANTHER" id="PTHR47595">
    <property type="entry name" value="HEAT SHOCK 70 KDA PROTEIN 14"/>
    <property type="match status" value="1"/>
</dbReference>
<dbReference type="PANTHER" id="PTHR47595:SF1">
    <property type="entry name" value="MYB_SANT-LIKE DNA-BINDING DOMAIN-CONTAINING PROTEIN"/>
    <property type="match status" value="1"/>
</dbReference>
<feature type="domain" description="BESS" evidence="2">
    <location>
        <begin position="412"/>
        <end position="451"/>
    </location>
</feature>
<proteinExistence type="predicted"/>
<dbReference type="GO" id="GO:0005634">
    <property type="term" value="C:nucleus"/>
    <property type="evidence" value="ECO:0007669"/>
    <property type="project" value="UniProtKB-SubCell"/>
</dbReference>
<evidence type="ECO:0000313" key="4">
    <source>
        <dbReference type="Proteomes" id="UP001329430"/>
    </source>
</evidence>
<dbReference type="GO" id="GO:0003677">
    <property type="term" value="F:DNA binding"/>
    <property type="evidence" value="ECO:0007669"/>
    <property type="project" value="InterPro"/>
</dbReference>
<organism evidence="3 4">
    <name type="scientific">Pyrocoelia pectoralis</name>
    <dbReference type="NCBI Taxonomy" id="417401"/>
    <lineage>
        <taxon>Eukaryota</taxon>
        <taxon>Metazoa</taxon>
        <taxon>Ecdysozoa</taxon>
        <taxon>Arthropoda</taxon>
        <taxon>Hexapoda</taxon>
        <taxon>Insecta</taxon>
        <taxon>Pterygota</taxon>
        <taxon>Neoptera</taxon>
        <taxon>Endopterygota</taxon>
        <taxon>Coleoptera</taxon>
        <taxon>Polyphaga</taxon>
        <taxon>Elateriformia</taxon>
        <taxon>Elateroidea</taxon>
        <taxon>Lampyridae</taxon>
        <taxon>Lampyrinae</taxon>
        <taxon>Pyrocoelia</taxon>
    </lineage>
</organism>
<dbReference type="InterPro" id="IPR044822">
    <property type="entry name" value="Myb_DNA-bind_4"/>
</dbReference>
<evidence type="ECO:0000256" key="1">
    <source>
        <dbReference type="PROSITE-ProRule" id="PRU00371"/>
    </source>
</evidence>
<dbReference type="AlphaFoldDB" id="A0AAN7VR73"/>
<keyword evidence="1" id="KW-0539">Nucleus</keyword>
<dbReference type="PROSITE" id="PS51031">
    <property type="entry name" value="BESS"/>
    <property type="match status" value="1"/>
</dbReference>
<keyword evidence="4" id="KW-1185">Reference proteome</keyword>
<accession>A0AAN7VR73</accession>
<dbReference type="Proteomes" id="UP001329430">
    <property type="component" value="Chromosome 2"/>
</dbReference>